<dbReference type="GO" id="GO:0005975">
    <property type="term" value="P:carbohydrate metabolic process"/>
    <property type="evidence" value="ECO:0007669"/>
    <property type="project" value="InterPro"/>
</dbReference>
<dbReference type="Pfam" id="PF03636">
    <property type="entry name" value="Glyco_hydro_65N"/>
    <property type="match status" value="1"/>
</dbReference>
<dbReference type="InterPro" id="IPR011013">
    <property type="entry name" value="Gal_mutarotase_sf_dom"/>
</dbReference>
<dbReference type="GO" id="GO:0016757">
    <property type="term" value="F:glycosyltransferase activity"/>
    <property type="evidence" value="ECO:0007669"/>
    <property type="project" value="UniProtKB-ARBA"/>
</dbReference>
<dbReference type="Pfam" id="PF00702">
    <property type="entry name" value="Hydrolase"/>
    <property type="match status" value="1"/>
</dbReference>
<dbReference type="SUPFAM" id="SSF48208">
    <property type="entry name" value="Six-hairpin glycosidases"/>
    <property type="match status" value="1"/>
</dbReference>
<dbReference type="AlphaFoldDB" id="A0A366E3N4"/>
<feature type="domain" description="Glycoside hydrolase family 65 central catalytic" evidence="3">
    <location>
        <begin position="584"/>
        <end position="978"/>
    </location>
</feature>
<evidence type="ECO:0000256" key="1">
    <source>
        <dbReference type="ARBA" id="ARBA00006171"/>
    </source>
</evidence>
<keyword evidence="7" id="KW-1185">Reference proteome</keyword>
<comment type="similarity">
    <text evidence="1">Belongs to the HAD-like hydrolase superfamily. CbbY/CbbZ/Gph/YieH family.</text>
</comment>
<evidence type="ECO:0000256" key="2">
    <source>
        <dbReference type="ARBA" id="ARBA00023295"/>
    </source>
</evidence>
<dbReference type="PANTHER" id="PTHR11051">
    <property type="entry name" value="GLYCOSYL HYDROLASE-RELATED"/>
    <property type="match status" value="1"/>
</dbReference>
<dbReference type="FunFam" id="1.50.10.10:FF:000053">
    <property type="entry name" value="Putative glycosyl hydrolase"/>
    <property type="match status" value="1"/>
</dbReference>
<evidence type="ECO:0000313" key="7">
    <source>
        <dbReference type="Proteomes" id="UP000252586"/>
    </source>
</evidence>
<reference evidence="6 7" key="1">
    <citation type="submission" date="2018-06" db="EMBL/GenBank/DDBJ databases">
        <title>Genomic Encyclopedia of Type Strains, Phase IV (KMG-IV): sequencing the most valuable type-strain genomes for metagenomic binning, comparative biology and taxonomic classification.</title>
        <authorList>
            <person name="Goeker M."/>
        </authorList>
    </citation>
    <scope>NUCLEOTIDE SEQUENCE [LARGE SCALE GENOMIC DNA]</scope>
    <source>
        <strain evidence="6 7">DSM 44599</strain>
    </source>
</reference>
<dbReference type="Gene3D" id="3.40.50.1000">
    <property type="entry name" value="HAD superfamily/HAD-like"/>
    <property type="match status" value="1"/>
</dbReference>
<dbReference type="InterPro" id="IPR005196">
    <property type="entry name" value="Glyco_hydro_65_N"/>
</dbReference>
<feature type="domain" description="Glycoside hydrolase family 65 N-terminal" evidence="5">
    <location>
        <begin position="278"/>
        <end position="529"/>
    </location>
</feature>
<feature type="domain" description="Glycoside hydrolase family 65 C-terminal" evidence="4">
    <location>
        <begin position="990"/>
        <end position="1049"/>
    </location>
</feature>
<protein>
    <submittedName>
        <fullName evidence="6">HAD superfamily hydrolase (TIGR01509 family)/beta-phosphoglucomutase family hydrolase</fullName>
    </submittedName>
</protein>
<dbReference type="NCBIfam" id="TIGR01509">
    <property type="entry name" value="HAD-SF-IA-v3"/>
    <property type="match status" value="1"/>
</dbReference>
<dbReference type="Gene3D" id="1.10.150.240">
    <property type="entry name" value="Putative phosphatase, domain 2"/>
    <property type="match status" value="1"/>
</dbReference>
<dbReference type="InterPro" id="IPR005195">
    <property type="entry name" value="Glyco_hydro_65_M"/>
</dbReference>
<evidence type="ECO:0000313" key="6">
    <source>
        <dbReference type="EMBL" id="RBO96018.1"/>
    </source>
</evidence>
<dbReference type="GO" id="GO:0030246">
    <property type="term" value="F:carbohydrate binding"/>
    <property type="evidence" value="ECO:0007669"/>
    <property type="project" value="InterPro"/>
</dbReference>
<dbReference type="Pfam" id="PF03633">
    <property type="entry name" value="Glyco_hydro_65C"/>
    <property type="match status" value="1"/>
</dbReference>
<dbReference type="GO" id="GO:0004553">
    <property type="term" value="F:hydrolase activity, hydrolyzing O-glycosyl compounds"/>
    <property type="evidence" value="ECO:0007669"/>
    <property type="project" value="TreeGrafter"/>
</dbReference>
<dbReference type="EMBL" id="QNRE01000001">
    <property type="protein sequence ID" value="RBO96018.1"/>
    <property type="molecule type" value="Genomic_DNA"/>
</dbReference>
<name>A0A366E3N4_9NOCA</name>
<dbReference type="InterPro" id="IPR023214">
    <property type="entry name" value="HAD_sf"/>
</dbReference>
<dbReference type="PANTHER" id="PTHR11051:SF8">
    <property type="entry name" value="PROTEIN-GLUCOSYLGALACTOSYLHYDROXYLYSINE GLUCOSIDASE"/>
    <property type="match status" value="1"/>
</dbReference>
<dbReference type="SFLD" id="SFLDG01129">
    <property type="entry name" value="C1.5:_HAD__Beta-PGM__Phosphata"/>
    <property type="match status" value="1"/>
</dbReference>
<dbReference type="NCBIfam" id="TIGR02009">
    <property type="entry name" value="PGMB-YQAB-SF"/>
    <property type="match status" value="1"/>
</dbReference>
<proteinExistence type="inferred from homology"/>
<evidence type="ECO:0000259" key="5">
    <source>
        <dbReference type="Pfam" id="PF03636"/>
    </source>
</evidence>
<dbReference type="Proteomes" id="UP000252586">
    <property type="component" value="Unassembled WGS sequence"/>
</dbReference>
<dbReference type="Pfam" id="PF03632">
    <property type="entry name" value="Glyco_hydro_65m"/>
    <property type="match status" value="1"/>
</dbReference>
<dbReference type="InterPro" id="IPR012341">
    <property type="entry name" value="6hp_glycosidase-like_sf"/>
</dbReference>
<dbReference type="SUPFAM" id="SSF56784">
    <property type="entry name" value="HAD-like"/>
    <property type="match status" value="1"/>
</dbReference>
<dbReference type="InterPro" id="IPR036412">
    <property type="entry name" value="HAD-like_sf"/>
</dbReference>
<dbReference type="SFLD" id="SFLDS00003">
    <property type="entry name" value="Haloacid_Dehalogenase"/>
    <property type="match status" value="1"/>
</dbReference>
<keyword evidence="6" id="KW-0378">Hydrolase</keyword>
<dbReference type="Gene3D" id="2.70.98.40">
    <property type="entry name" value="Glycoside hydrolase, family 65, N-terminal domain"/>
    <property type="match status" value="1"/>
</dbReference>
<organism evidence="6 7">
    <name type="scientific">Nocardia puris</name>
    <dbReference type="NCBI Taxonomy" id="208602"/>
    <lineage>
        <taxon>Bacteria</taxon>
        <taxon>Bacillati</taxon>
        <taxon>Actinomycetota</taxon>
        <taxon>Actinomycetes</taxon>
        <taxon>Mycobacteriales</taxon>
        <taxon>Nocardiaceae</taxon>
        <taxon>Nocardia</taxon>
    </lineage>
</organism>
<sequence>MRLEHLPGPAGRTADGFGAVVFDMDGVVTDTAATHAAAWKALFDEALPRLAAAAPPFDIRADYRPYVDGRAREDGVRAFCAARGLPLPEGDPDDDPGALTVHGLAKRKQRLFAAELARTGVRVFPDAAALLESLRAAHVPTALVTASRNAAAVLDAAGLTTLFTVRVDGTDAEAMGLPGKPDPALFLEAARRLGVEPADTVVLEDAEAGVRAGEAGGFGLVAGVDRAGAGARLAAAGADVVVTDLADLALAPRHPGGPGTRWGGGAAGDVPGGWNLIYDDFVPAAETTREALCTTGNGYWASRGSATGGTAGAVHNPGTYLAGVYNRAIARIDGRVVEIEHLVNAPDWTHTTIRPDGGAPLTPDSPALVGHHRDLNLRAGVLTTVDRYRDDRDRATTVTTRRFHSVAEPHLAVMEVTVEADNWSGTVCFGVGVNGGVRNRNVAADRVLGGDHLAPGRHRALDRDTLLYETSTLRSGVALAFALRTRTESRVLARTARDDPLCPGTELEFEIRPGAAVSVERVVAVATSRDRAVATAALAAADRIARAPRAAAILAAHVSAWAGLWGRFGIRLGGDLRHRLALNLHVFHVLQATAAAGPDLDAGMPARGLHGEGYRGHIFWDELFVYPILTLRRPELTRAFLRYRARRLDRARDAARAEGLDGALFPWRSGSDGREECPTELLNTRTGRWMPDRSHRQRHIGLAVAYSVWQYYQSTADDRFLLEHGAELMIEVARLFAGLAVHDPSEDRFDITGVMGPDEYHDGYPDRSEPGLRNNTYTNVLTAWVLARAGEVARLLDGWDCAPLRERLRLRPEEPARWDHISRRLRVPFHRDGIVSQFEGYEDLAEFEWDAYRSRYGNIERLDLILHAEGDTTNRYKLSKQADVLMLFYLFSAEELRHVFERLGYALPPELIPRTVRYYLARTSHGSTLSRLAHAWVLARTDRAASWTLFTRALDADLADTQGGTTREGVHIGAMAGTADMVLRCYGGIETRHDMLRLHPVLPVELREAEFTIAYRGQLLGVRVTHTEVRLDLHPSSAEPIRVCVEDEERVLGAGQSWTVPLLPRNAFPENADRPE</sequence>
<dbReference type="InterPro" id="IPR010976">
    <property type="entry name" value="B-phosphoglucomutase_hydrolase"/>
</dbReference>
<dbReference type="Gene3D" id="1.50.10.10">
    <property type="match status" value="1"/>
</dbReference>
<dbReference type="InterPro" id="IPR006439">
    <property type="entry name" value="HAD-SF_hydro_IA"/>
</dbReference>
<evidence type="ECO:0000259" key="3">
    <source>
        <dbReference type="Pfam" id="PF03632"/>
    </source>
</evidence>
<accession>A0A366E3N4</accession>
<dbReference type="InterPro" id="IPR023198">
    <property type="entry name" value="PGP-like_dom2"/>
</dbReference>
<comment type="caution">
    <text evidence="6">The sequence shown here is derived from an EMBL/GenBank/DDBJ whole genome shotgun (WGS) entry which is preliminary data.</text>
</comment>
<dbReference type="InterPro" id="IPR005194">
    <property type="entry name" value="Glyco_hydro_65_C"/>
</dbReference>
<evidence type="ECO:0000259" key="4">
    <source>
        <dbReference type="Pfam" id="PF03633"/>
    </source>
</evidence>
<gene>
    <name evidence="6" type="ORF">DFR74_10129</name>
</gene>
<dbReference type="OrthoDB" id="9816160at2"/>
<dbReference type="SUPFAM" id="SSF74650">
    <property type="entry name" value="Galactose mutarotase-like"/>
    <property type="match status" value="1"/>
</dbReference>
<dbReference type="RefSeq" id="WP_067510964.1">
    <property type="nucleotide sequence ID" value="NZ_CP107943.1"/>
</dbReference>
<dbReference type="STRING" id="1210090.GCA_001613185_04259"/>
<dbReference type="InterPro" id="IPR037018">
    <property type="entry name" value="GH65_N"/>
</dbReference>
<keyword evidence="2" id="KW-0326">Glycosidase</keyword>
<dbReference type="InterPro" id="IPR008928">
    <property type="entry name" value="6-hairpin_glycosidase_sf"/>
</dbReference>
<dbReference type="Gene3D" id="2.60.420.10">
    <property type="entry name" value="Maltose phosphorylase, domain 3"/>
    <property type="match status" value="1"/>
</dbReference>